<evidence type="ECO:0000256" key="2">
    <source>
        <dbReference type="SAM" id="Phobius"/>
    </source>
</evidence>
<evidence type="ECO:0000256" key="1">
    <source>
        <dbReference type="SAM" id="MobiDB-lite"/>
    </source>
</evidence>
<name>A0A1C5JYW6_9ACTN</name>
<keyword evidence="2" id="KW-0812">Transmembrane</keyword>
<feature type="compositionally biased region" description="Basic and acidic residues" evidence="1">
    <location>
        <begin position="434"/>
        <end position="443"/>
    </location>
</feature>
<feature type="compositionally biased region" description="Basic and acidic residues" evidence="1">
    <location>
        <begin position="153"/>
        <end position="166"/>
    </location>
</feature>
<feature type="compositionally biased region" description="Low complexity" evidence="1">
    <location>
        <begin position="402"/>
        <end position="413"/>
    </location>
</feature>
<feature type="compositionally biased region" description="Low complexity" evidence="1">
    <location>
        <begin position="654"/>
        <end position="673"/>
    </location>
</feature>
<feature type="compositionally biased region" description="Low complexity" evidence="1">
    <location>
        <begin position="385"/>
        <end position="395"/>
    </location>
</feature>
<feature type="compositionally biased region" description="Low complexity" evidence="1">
    <location>
        <begin position="560"/>
        <end position="576"/>
    </location>
</feature>
<evidence type="ECO:0000313" key="3">
    <source>
        <dbReference type="EMBL" id="SCG75678.1"/>
    </source>
</evidence>
<sequence length="920" mass="93207">MARGPERPEDGPDERRDPRAKGRRWGRGRAEAEPEEAVAGEEFGWIDDLRTAKQQRTELGPEGGGPASPPGAVPPRGPVPRPAPPSPEPGRATRPGAVPPPGAGRPGPDGPPVRRNPAEAGPAAPPVRRGPDPAAVRSRPVAGSPEPAAPVRRPTEPSRPPRRDTDGSTAAHGAAPPATGGPHGPVGTPTGRLNPGPAGGPARGGQPPATGWPGPGVPASAPPTSGAGRRAVPEGSEPGVRPVSGAGRRSAPAAAEPGRHGAPVGGPSRESATQPGVPHPTVDPATGAPRPGPGAPEGRRRRGPAQPGPADRAAAGVPPVVDGPTGPGVPRAGGRRRAGEPDQPVVPRSGNAPPVPGDVTSPGTARSAPGTDPGRAADRRRPRPEAAGPAAPGRRAAPDAPPTGGRPAAPGRRGAPDAPPTGGRPAAPEVTGPRSERPERPADWLRQAGRGHHSDPAMPVVDRTASAGPAVEAPPAGRRATPGRATPGRAATGRAGGAAVPPGPAAPSDQPTDARGAARPSGAPAPTGRPGAPPVGVDGGRPGPTPAGRSAPSPATGDTRPAGPARGAARPGVAPDGPVPPRSPAADRLGTQPGGIEPGPRTAAGQPAVARAAAPVARPAGPDQPPAGRSTPPQREPGRPEPRGAAAVPPPGRPGDVPAVARAAAVVPQAEPVGPRPQPADQAGPALRRAGSELAEDDRTPAGGLRGARSELRRQMRERRRLRMGILALVSLLLLGAVPLYFGLRTLSRDPVFDSLDALDVPSWATVKTVDNVSGSRWCLQDCRLRERTVESQRAPKETAQAYEQALTRDGWRRWKVTRCPEQRAQGSYTCWRRDELTLDLWVREPTCAPPPVNGQPAPPPAPTPAAGKCAGSLVSVKVRNAIDDERTRPQPSTDPSLTGEDPYPTLTDDPLGEQTRSPS</sequence>
<protein>
    <submittedName>
        <fullName evidence="3">Collagen, type I/II/III/V/XI/XXIV/XXVII, alpha</fullName>
    </submittedName>
</protein>
<feature type="compositionally biased region" description="Basic and acidic residues" evidence="1">
    <location>
        <begin position="1"/>
        <end position="20"/>
    </location>
</feature>
<feature type="compositionally biased region" description="Low complexity" evidence="1">
    <location>
        <begin position="514"/>
        <end position="536"/>
    </location>
</feature>
<feature type="compositionally biased region" description="Low complexity" evidence="1">
    <location>
        <begin position="113"/>
        <end position="122"/>
    </location>
</feature>
<feature type="compositionally biased region" description="Low complexity" evidence="1">
    <location>
        <begin position="169"/>
        <end position="191"/>
    </location>
</feature>
<dbReference type="AlphaFoldDB" id="A0A1C5JYW6"/>
<feature type="compositionally biased region" description="Pro residues" evidence="1">
    <location>
        <begin position="97"/>
        <end position="111"/>
    </location>
</feature>
<evidence type="ECO:0000313" key="4">
    <source>
        <dbReference type="Proteomes" id="UP000198221"/>
    </source>
</evidence>
<feature type="compositionally biased region" description="Low complexity" evidence="1">
    <location>
        <begin position="473"/>
        <end position="500"/>
    </location>
</feature>
<feature type="compositionally biased region" description="Pro residues" evidence="1">
    <location>
        <begin position="850"/>
        <end position="864"/>
    </location>
</feature>
<feature type="compositionally biased region" description="Low complexity" evidence="1">
    <location>
        <begin position="603"/>
        <end position="621"/>
    </location>
</feature>
<dbReference type="Proteomes" id="UP000198221">
    <property type="component" value="Chromosome I"/>
</dbReference>
<dbReference type="EMBL" id="LT607754">
    <property type="protein sequence ID" value="SCG75678.1"/>
    <property type="molecule type" value="Genomic_DNA"/>
</dbReference>
<proteinExistence type="predicted"/>
<keyword evidence="2" id="KW-1133">Transmembrane helix</keyword>
<keyword evidence="2" id="KW-0472">Membrane</keyword>
<gene>
    <name evidence="3" type="ORF">GA0070613_5818</name>
</gene>
<feature type="region of interest" description="Disordered" evidence="1">
    <location>
        <begin position="850"/>
        <end position="869"/>
    </location>
</feature>
<feature type="region of interest" description="Disordered" evidence="1">
    <location>
        <begin position="1"/>
        <end position="712"/>
    </location>
</feature>
<reference evidence="4" key="1">
    <citation type="submission" date="2016-06" db="EMBL/GenBank/DDBJ databases">
        <authorList>
            <person name="Varghese N."/>
            <person name="Submissions Spin"/>
        </authorList>
    </citation>
    <scope>NUCLEOTIDE SEQUENCE [LARGE SCALE GENOMIC DNA]</scope>
    <source>
        <strain evidence="4">DSM 43819</strain>
    </source>
</reference>
<keyword evidence="4" id="KW-1185">Reference proteome</keyword>
<feature type="region of interest" description="Disordered" evidence="1">
    <location>
        <begin position="878"/>
        <end position="920"/>
    </location>
</feature>
<feature type="compositionally biased region" description="Low complexity" evidence="1">
    <location>
        <begin position="244"/>
        <end position="256"/>
    </location>
</feature>
<feature type="transmembrane region" description="Helical" evidence="2">
    <location>
        <begin position="722"/>
        <end position="742"/>
    </location>
</feature>
<feature type="compositionally biased region" description="Low complexity" evidence="1">
    <location>
        <begin position="304"/>
        <end position="332"/>
    </location>
</feature>
<accession>A0A1C5JYW6</accession>
<keyword evidence="3" id="KW-0176">Collagen</keyword>
<feature type="compositionally biased region" description="Pro residues" evidence="1">
    <location>
        <begin position="67"/>
        <end position="88"/>
    </location>
</feature>
<organism evidence="3 4">
    <name type="scientific">Micromonospora inositola</name>
    <dbReference type="NCBI Taxonomy" id="47865"/>
    <lineage>
        <taxon>Bacteria</taxon>
        <taxon>Bacillati</taxon>
        <taxon>Actinomycetota</taxon>
        <taxon>Actinomycetes</taxon>
        <taxon>Micromonosporales</taxon>
        <taxon>Micromonosporaceae</taxon>
        <taxon>Micromonospora</taxon>
    </lineage>
</organism>